<keyword evidence="5" id="KW-0539">Nucleus</keyword>
<evidence type="ECO:0000256" key="1">
    <source>
        <dbReference type="ARBA" id="ARBA00004123"/>
    </source>
</evidence>
<sequence length="218" mass="25113">MSSNDELNRQVSKLFRTYKTVKEMCKDRGYLISDLDLQITLQEFKNKHCDSMGNPVRKTLSFKTTPTEESLAKFPNLGELWVEFNDEMNVGIKTMKNFIIHLTENKITNGIFIYQLGITSSAMKLIPTVSKDLVIECFHETNLIVNITKHVLVPNHLKLNLEEKSVLLKTYRLKESQLPRIQKSDPIALYLGLKRGDVVKIIRNSETSGRYASYRICL</sequence>
<dbReference type="InterPro" id="IPR035913">
    <property type="entry name" value="RPB5-like_sf"/>
</dbReference>
<dbReference type="InterPro" id="IPR036710">
    <property type="entry name" value="RNA_pol_Rpb5_N_sf"/>
</dbReference>
<feature type="domain" description="RNA polymerase Rpb5 N-terminal" evidence="8">
    <location>
        <begin position="9"/>
        <end position="100"/>
    </location>
</feature>
<evidence type="ECO:0000256" key="6">
    <source>
        <dbReference type="ARBA" id="ARBA00025765"/>
    </source>
</evidence>
<dbReference type="GO" id="GO:0006362">
    <property type="term" value="P:transcription elongation by RNA polymerase I"/>
    <property type="evidence" value="ECO:0007669"/>
    <property type="project" value="UniProtKB-ARBA"/>
</dbReference>
<keyword evidence="10" id="KW-1185">Reference proteome</keyword>
<keyword evidence="3 9" id="KW-0240">DNA-directed RNA polymerase</keyword>
<keyword evidence="4" id="KW-0804">Transcription</keyword>
<accession>A0A1B7T814</accession>
<dbReference type="AlphaFoldDB" id="A0A1B7T814"/>
<dbReference type="Proteomes" id="UP000092321">
    <property type="component" value="Unassembled WGS sequence"/>
</dbReference>
<dbReference type="InterPro" id="IPR005571">
    <property type="entry name" value="RNA_pol_Rpb5_N"/>
</dbReference>
<dbReference type="FunFam" id="3.40.1340.10:FF:000002">
    <property type="entry name" value="DNA-directed RNA polymerases I, II, and III subunit RPABC1"/>
    <property type="match status" value="1"/>
</dbReference>
<dbReference type="FunFam" id="3.90.940.20:FF:000001">
    <property type="entry name" value="DNA-directed RNA polymerases I, II, and III subunit RPABC1"/>
    <property type="match status" value="1"/>
</dbReference>
<gene>
    <name evidence="9" type="ORF">HANVADRAFT_54241</name>
</gene>
<dbReference type="GO" id="GO:0005666">
    <property type="term" value="C:RNA polymerase III complex"/>
    <property type="evidence" value="ECO:0007669"/>
    <property type="project" value="UniProtKB-ARBA"/>
</dbReference>
<feature type="domain" description="RNA polymerase subunit H/Rpb5 C-terminal" evidence="7">
    <location>
        <begin position="145"/>
        <end position="217"/>
    </location>
</feature>
<name>A0A1B7T814_9ASCO</name>
<dbReference type="GO" id="GO:0003677">
    <property type="term" value="F:DNA binding"/>
    <property type="evidence" value="ECO:0007669"/>
    <property type="project" value="InterPro"/>
</dbReference>
<comment type="caution">
    <text evidence="9">The sequence shown here is derived from an EMBL/GenBank/DDBJ whole genome shotgun (WGS) entry which is preliminary data.</text>
</comment>
<dbReference type="SUPFAM" id="SSF53036">
    <property type="entry name" value="Eukaryotic RPB5 N-terminal domain"/>
    <property type="match status" value="1"/>
</dbReference>
<dbReference type="Gene3D" id="3.90.940.20">
    <property type="entry name" value="RPB5-like RNA polymerase subunit"/>
    <property type="match status" value="1"/>
</dbReference>
<evidence type="ECO:0000313" key="9">
    <source>
        <dbReference type="EMBL" id="OBA24889.1"/>
    </source>
</evidence>
<evidence type="ECO:0000256" key="5">
    <source>
        <dbReference type="ARBA" id="ARBA00023242"/>
    </source>
</evidence>
<reference evidence="10" key="1">
    <citation type="journal article" date="2016" name="Proc. Natl. Acad. Sci. U.S.A.">
        <title>Comparative genomics of biotechnologically important yeasts.</title>
        <authorList>
            <person name="Riley R."/>
            <person name="Haridas S."/>
            <person name="Wolfe K.H."/>
            <person name="Lopes M.R."/>
            <person name="Hittinger C.T."/>
            <person name="Goeker M."/>
            <person name="Salamov A.A."/>
            <person name="Wisecaver J.H."/>
            <person name="Long T.M."/>
            <person name="Calvey C.H."/>
            <person name="Aerts A.L."/>
            <person name="Barry K.W."/>
            <person name="Choi C."/>
            <person name="Clum A."/>
            <person name="Coughlan A.Y."/>
            <person name="Deshpande S."/>
            <person name="Douglass A.P."/>
            <person name="Hanson S.J."/>
            <person name="Klenk H.-P."/>
            <person name="LaButti K.M."/>
            <person name="Lapidus A."/>
            <person name="Lindquist E.A."/>
            <person name="Lipzen A.M."/>
            <person name="Meier-Kolthoff J.P."/>
            <person name="Ohm R.A."/>
            <person name="Otillar R.P."/>
            <person name="Pangilinan J.L."/>
            <person name="Peng Y."/>
            <person name="Rokas A."/>
            <person name="Rosa C.A."/>
            <person name="Scheuner C."/>
            <person name="Sibirny A.A."/>
            <person name="Slot J.C."/>
            <person name="Stielow J.B."/>
            <person name="Sun H."/>
            <person name="Kurtzman C.P."/>
            <person name="Blackwell M."/>
            <person name="Grigoriev I.V."/>
            <person name="Jeffries T.W."/>
        </authorList>
    </citation>
    <scope>NUCLEOTIDE SEQUENCE [LARGE SCALE GENOMIC DNA]</scope>
    <source>
        <strain evidence="10">NRRL Y-1626</strain>
    </source>
</reference>
<comment type="subcellular location">
    <subcellularLocation>
        <location evidence="1">Nucleus</location>
    </subcellularLocation>
</comment>
<evidence type="ECO:0000259" key="8">
    <source>
        <dbReference type="Pfam" id="PF03871"/>
    </source>
</evidence>
<dbReference type="Gene3D" id="3.40.1340.10">
    <property type="entry name" value="RNA polymerase, Rpb5, N-terminal domain"/>
    <property type="match status" value="1"/>
</dbReference>
<evidence type="ECO:0000256" key="3">
    <source>
        <dbReference type="ARBA" id="ARBA00022478"/>
    </source>
</evidence>
<dbReference type="GO" id="GO:0006367">
    <property type="term" value="P:transcription initiation at RNA polymerase II promoter"/>
    <property type="evidence" value="ECO:0007669"/>
    <property type="project" value="UniProtKB-ARBA"/>
</dbReference>
<dbReference type="PIRSF" id="PIRSF000747">
    <property type="entry name" value="RPB5"/>
    <property type="match status" value="1"/>
</dbReference>
<evidence type="ECO:0000256" key="2">
    <source>
        <dbReference type="ARBA" id="ARBA00020809"/>
    </source>
</evidence>
<evidence type="ECO:0000256" key="4">
    <source>
        <dbReference type="ARBA" id="ARBA00023163"/>
    </source>
</evidence>
<comment type="similarity">
    <text evidence="6">Belongs to the archaeal Rpo5/eukaryotic RPB5 RNA polymerase subunit family.</text>
</comment>
<evidence type="ECO:0000313" key="10">
    <source>
        <dbReference type="Proteomes" id="UP000092321"/>
    </source>
</evidence>
<dbReference type="Pfam" id="PF01191">
    <property type="entry name" value="RNA_pol_Rpb5_C"/>
    <property type="match status" value="1"/>
</dbReference>
<dbReference type="SUPFAM" id="SSF55287">
    <property type="entry name" value="RPB5-like RNA polymerase subunit"/>
    <property type="match status" value="1"/>
</dbReference>
<dbReference type="HAMAP" id="MF_00025">
    <property type="entry name" value="RNApol_Rpo5_RPB5"/>
    <property type="match status" value="1"/>
</dbReference>
<dbReference type="Pfam" id="PF03871">
    <property type="entry name" value="RNA_pol_Rpb5_N"/>
    <property type="match status" value="1"/>
</dbReference>
<dbReference type="GO" id="GO:0005736">
    <property type="term" value="C:RNA polymerase I complex"/>
    <property type="evidence" value="ECO:0007669"/>
    <property type="project" value="TreeGrafter"/>
</dbReference>
<dbReference type="GO" id="GO:0042797">
    <property type="term" value="P:tRNA transcription by RNA polymerase III"/>
    <property type="evidence" value="ECO:0007669"/>
    <property type="project" value="TreeGrafter"/>
</dbReference>
<dbReference type="PANTHER" id="PTHR10535:SF0">
    <property type="entry name" value="DNA-DIRECTED RNA POLYMERASES I, II, AND III SUBUNIT RPABC1"/>
    <property type="match status" value="1"/>
</dbReference>
<dbReference type="GO" id="GO:0003899">
    <property type="term" value="F:DNA-directed RNA polymerase activity"/>
    <property type="evidence" value="ECO:0007669"/>
    <property type="project" value="InterPro"/>
</dbReference>
<proteinExistence type="inferred from homology"/>
<dbReference type="EMBL" id="LXPE01000358">
    <property type="protein sequence ID" value="OBA24889.1"/>
    <property type="molecule type" value="Genomic_DNA"/>
</dbReference>
<dbReference type="PANTHER" id="PTHR10535">
    <property type="entry name" value="DNA-DIRECTED RNA POLYMERASES I, II, AND III SUBUNIT RPABC1"/>
    <property type="match status" value="1"/>
</dbReference>
<organism evidence="9 10">
    <name type="scientific">Hanseniaspora valbyensis NRRL Y-1626</name>
    <dbReference type="NCBI Taxonomy" id="766949"/>
    <lineage>
        <taxon>Eukaryota</taxon>
        <taxon>Fungi</taxon>
        <taxon>Dikarya</taxon>
        <taxon>Ascomycota</taxon>
        <taxon>Saccharomycotina</taxon>
        <taxon>Saccharomycetes</taxon>
        <taxon>Saccharomycodales</taxon>
        <taxon>Saccharomycodaceae</taxon>
        <taxon>Hanseniaspora</taxon>
    </lineage>
</organism>
<dbReference type="InterPro" id="IPR000783">
    <property type="entry name" value="RNA_pol_subH/Rpb5_C"/>
</dbReference>
<dbReference type="InterPro" id="IPR014381">
    <property type="entry name" value="Arch_Rpo5/euc_Rpb5"/>
</dbReference>
<protein>
    <recommendedName>
        <fullName evidence="2">DNA-directed RNA polymerases I, II, and III subunit RPABC1</fullName>
    </recommendedName>
</protein>
<dbReference type="OrthoDB" id="248779at2759"/>
<evidence type="ECO:0000259" key="7">
    <source>
        <dbReference type="Pfam" id="PF01191"/>
    </source>
</evidence>
<dbReference type="GO" id="GO:0005665">
    <property type="term" value="C:RNA polymerase II, core complex"/>
    <property type="evidence" value="ECO:0007669"/>
    <property type="project" value="TreeGrafter"/>
</dbReference>